<feature type="transmembrane region" description="Helical" evidence="1">
    <location>
        <begin position="48"/>
        <end position="69"/>
    </location>
</feature>
<dbReference type="Proteomes" id="UP000191257">
    <property type="component" value="Chromosome"/>
</dbReference>
<reference evidence="2" key="3">
    <citation type="submission" date="2017-12" db="EMBL/GenBank/DDBJ databases">
        <title>FDA dAtabase for Regulatory Grade micrObial Sequences (FDA-ARGOS): Supporting development and validation of Infectious Disease Dx tests.</title>
        <authorList>
            <person name="Campos J."/>
            <person name="Goldberg B."/>
            <person name="Tallon L."/>
            <person name="Sadzewicz L."/>
            <person name="Sengamalay N."/>
            <person name="Ott S."/>
            <person name="Godinez A."/>
            <person name="Nagaraj S."/>
            <person name="Vyas G."/>
            <person name="Aluvathingal J."/>
            <person name="Nadendla S."/>
            <person name="Geyer C."/>
            <person name="Nandy P."/>
            <person name="Hobson J."/>
            <person name="Sichtig H."/>
        </authorList>
    </citation>
    <scope>NUCLEOTIDE SEQUENCE</scope>
    <source>
        <strain evidence="2">FDAARGOS_252</strain>
    </source>
</reference>
<dbReference type="EMBL" id="CP031078">
    <property type="protein sequence ID" value="AYF01836.1"/>
    <property type="molecule type" value="Genomic_DNA"/>
</dbReference>
<evidence type="ECO:0000313" key="4">
    <source>
        <dbReference type="EMBL" id="AYF01836.1"/>
    </source>
</evidence>
<reference evidence="3 7" key="2">
    <citation type="submission" date="2017-10" db="EMBL/GenBank/DDBJ databases">
        <title>Complete genome sequence of Paracoccus yeei TT13 isolated from human skin.</title>
        <authorList>
            <person name="Lee K."/>
            <person name="Lim J.Y."/>
            <person name="Hwang I."/>
        </authorList>
    </citation>
    <scope>NUCLEOTIDE SEQUENCE [LARGE SCALE GENOMIC DNA]</scope>
    <source>
        <strain evidence="3 7">TT13</strain>
    </source>
</reference>
<dbReference type="EMBL" id="CP020442">
    <property type="protein sequence ID" value="ARC35918.1"/>
    <property type="molecule type" value="Genomic_DNA"/>
</dbReference>
<evidence type="ECO:0000313" key="8">
    <source>
        <dbReference type="Proteomes" id="UP000272010"/>
    </source>
</evidence>
<reference evidence="8" key="5">
    <citation type="submission" date="2018-07" db="EMBL/GenBank/DDBJ databases">
        <title>Genome Structure of the Opportunistic Pathogen Paracoccus yeei (Alphaproteobacteria) and Identification of Putative Virulence Factors.</title>
        <authorList>
            <person name="Lasek R."/>
            <person name="Szuplewska M."/>
            <person name="Mitura M."/>
            <person name="Decewicz P."/>
            <person name="Chmielowska C."/>
            <person name="Pawlot A."/>
            <person name="Sentkowska D."/>
            <person name="Czarnecki J."/>
            <person name="Bartosik D."/>
        </authorList>
    </citation>
    <scope>NUCLEOTIDE SEQUENCE [LARGE SCALE GENOMIC DNA]</scope>
    <source>
        <strain evidence="8">CCUG 32053</strain>
    </source>
</reference>
<dbReference type="eggNOG" id="ENOG50301AN">
    <property type="taxonomic scope" value="Bacteria"/>
</dbReference>
<reference evidence="5 9" key="6">
    <citation type="submission" date="2019-09" db="EMBL/GenBank/DDBJ databases">
        <title>FDA dAtabase for Regulatory Grade micrObial Sequences (FDA-ARGOS): Supporting development and validation of Infectious Disease Dx tests.</title>
        <authorList>
            <person name="Sciortino C."/>
            <person name="Tallon L."/>
            <person name="Sadzewicz L."/>
            <person name="Vavikolanu K."/>
            <person name="Mehta A."/>
            <person name="Aluvathingal J."/>
            <person name="Nadendla S."/>
            <person name="Nandy P."/>
            <person name="Geyer C."/>
            <person name="Yan Y."/>
            <person name="Sichtig H."/>
        </authorList>
    </citation>
    <scope>NUCLEOTIDE SEQUENCE [LARGE SCALE GENOMIC DNA]</scope>
    <source>
        <strain evidence="5 9">FDAARGOS_643</strain>
    </source>
</reference>
<evidence type="ECO:0000313" key="5">
    <source>
        <dbReference type="EMBL" id="QEU09774.1"/>
    </source>
</evidence>
<dbReference type="RefSeq" id="WP_028717997.1">
    <property type="nucleotide sequence ID" value="NZ_CAJGAB010000024.1"/>
</dbReference>
<dbReference type="Proteomes" id="UP000229314">
    <property type="component" value="Chromosome"/>
</dbReference>
<reference evidence="6" key="1">
    <citation type="submission" date="2017-03" db="EMBL/GenBank/DDBJ databases">
        <title>FDA dAtabase for Regulatory Grade micrObial Sequences (FDA-ARGOS): Supporting development and validation of Infectious Disease Dx tests.</title>
        <authorList>
            <person name="Minogue T."/>
            <person name="Wolcott M."/>
            <person name="Wasieloski L."/>
            <person name="Aguilar W."/>
            <person name="Moore D."/>
            <person name="Tallon L."/>
            <person name="Sadzewicz L."/>
            <person name="Sengamalay N."/>
            <person name="Ott S."/>
            <person name="Godinez A."/>
            <person name="Nagaraj S."/>
            <person name="Nadendla S."/>
            <person name="Geyer C."/>
            <person name="Sichtig H."/>
        </authorList>
    </citation>
    <scope>NUCLEOTIDE SEQUENCE [LARGE SCALE GENOMIC DNA]</scope>
    <source>
        <strain evidence="6">FDAARGOS_252</strain>
    </source>
</reference>
<evidence type="ECO:0000313" key="3">
    <source>
        <dbReference type="EMBL" id="ATQ54496.1"/>
    </source>
</evidence>
<dbReference type="EMBL" id="CP024422">
    <property type="protein sequence ID" value="ATQ54496.1"/>
    <property type="molecule type" value="Genomic_DNA"/>
</dbReference>
<reference evidence="4" key="4">
    <citation type="journal article" date="2018" name="Front. Microbiol.">
        <title>Genome Structure of the Opportunistic Pathogen Paracoccus yeei (Alphaproteobacteria) and Identification of Putative Virulence Factors.</title>
        <authorList>
            <person name="Lasek R."/>
            <person name="Szuplewska M."/>
            <person name="Mitura M."/>
            <person name="Decewicz P."/>
            <person name="Chmielowska C."/>
            <person name="Pawlot A."/>
            <person name="Sentkowska D."/>
            <person name="Czarnecki J."/>
            <person name="Bartosik D."/>
        </authorList>
    </citation>
    <scope>NUCLEOTIDE SEQUENCE</scope>
    <source>
        <strain evidence="4">CCUG 32053</strain>
    </source>
</reference>
<evidence type="ECO:0000313" key="7">
    <source>
        <dbReference type="Proteomes" id="UP000229314"/>
    </source>
</evidence>
<keyword evidence="6" id="KW-1185">Reference proteome</keyword>
<dbReference type="EMBL" id="CP044081">
    <property type="protein sequence ID" value="QEU09774.1"/>
    <property type="molecule type" value="Genomic_DNA"/>
</dbReference>
<evidence type="ECO:0000313" key="2">
    <source>
        <dbReference type="EMBL" id="ARC35918.1"/>
    </source>
</evidence>
<keyword evidence="1" id="KW-0472">Membrane</keyword>
<dbReference type="GeneID" id="78896213"/>
<feature type="transmembrane region" description="Helical" evidence="1">
    <location>
        <begin position="20"/>
        <end position="42"/>
    </location>
</feature>
<dbReference type="Proteomes" id="UP000324507">
    <property type="component" value="Chromosome"/>
</dbReference>
<keyword evidence="1" id="KW-0812">Transmembrane</keyword>
<dbReference type="KEGG" id="pye:A6J80_05540"/>
<organism evidence="2 6">
    <name type="scientific">Paracoccus yeei</name>
    <dbReference type="NCBI Taxonomy" id="147645"/>
    <lineage>
        <taxon>Bacteria</taxon>
        <taxon>Pseudomonadati</taxon>
        <taxon>Pseudomonadota</taxon>
        <taxon>Alphaproteobacteria</taxon>
        <taxon>Rhodobacterales</taxon>
        <taxon>Paracoccaceae</taxon>
        <taxon>Paracoccus</taxon>
    </lineage>
</organism>
<evidence type="ECO:0000313" key="6">
    <source>
        <dbReference type="Proteomes" id="UP000191257"/>
    </source>
</evidence>
<dbReference type="AlphaFoldDB" id="A0A1V0GQ48"/>
<keyword evidence="1" id="KW-1133">Transmembrane helix</keyword>
<sequence>MRLRTRRLFLDRAAYRRRRLIDATRMLPFALALVVLVPPVWLPHHFSFATGTLWLALGWIATIAVTAALHHAIGPARAAPEDEDDA</sequence>
<accession>A0A1V0GQ48</accession>
<evidence type="ECO:0000313" key="9">
    <source>
        <dbReference type="Proteomes" id="UP000324507"/>
    </source>
</evidence>
<dbReference type="Proteomes" id="UP000272010">
    <property type="component" value="Chromosome"/>
</dbReference>
<evidence type="ECO:0000256" key="1">
    <source>
        <dbReference type="SAM" id="Phobius"/>
    </source>
</evidence>
<proteinExistence type="predicted"/>
<protein>
    <submittedName>
        <fullName evidence="2">Uncharacterized protein</fullName>
    </submittedName>
</protein>
<gene>
    <name evidence="2" type="ORF">A6J80_05540</name>
    <name evidence="5" type="ORF">FOB51_18165</name>
    <name evidence="4" type="ORF">PY32053_02226</name>
    <name evidence="3" type="ORF">PYTT13_00845</name>
</gene>
<name>A0A1V0GQ48_9RHOB</name>